<name>A0AAV7P7V0_PLEWA</name>
<protein>
    <submittedName>
        <fullName evidence="1">Uncharacterized protein</fullName>
    </submittedName>
</protein>
<sequence>MRSCSEGFRIPTGLSAKPARDALLGLPGNSARRRLPHSLTEPQRVSSWCALSLSLAQPQSVTGALVAIPA</sequence>
<keyword evidence="2" id="KW-1185">Reference proteome</keyword>
<proteinExistence type="predicted"/>
<evidence type="ECO:0000313" key="2">
    <source>
        <dbReference type="Proteomes" id="UP001066276"/>
    </source>
</evidence>
<evidence type="ECO:0000313" key="1">
    <source>
        <dbReference type="EMBL" id="KAJ1123220.1"/>
    </source>
</evidence>
<organism evidence="1 2">
    <name type="scientific">Pleurodeles waltl</name>
    <name type="common">Iberian ribbed newt</name>
    <dbReference type="NCBI Taxonomy" id="8319"/>
    <lineage>
        <taxon>Eukaryota</taxon>
        <taxon>Metazoa</taxon>
        <taxon>Chordata</taxon>
        <taxon>Craniata</taxon>
        <taxon>Vertebrata</taxon>
        <taxon>Euteleostomi</taxon>
        <taxon>Amphibia</taxon>
        <taxon>Batrachia</taxon>
        <taxon>Caudata</taxon>
        <taxon>Salamandroidea</taxon>
        <taxon>Salamandridae</taxon>
        <taxon>Pleurodelinae</taxon>
        <taxon>Pleurodeles</taxon>
    </lineage>
</organism>
<dbReference type="EMBL" id="JANPWB010000011">
    <property type="protein sequence ID" value="KAJ1123220.1"/>
    <property type="molecule type" value="Genomic_DNA"/>
</dbReference>
<dbReference type="Proteomes" id="UP001066276">
    <property type="component" value="Chromosome 7"/>
</dbReference>
<accession>A0AAV7P7V0</accession>
<dbReference type="AlphaFoldDB" id="A0AAV7P7V0"/>
<comment type="caution">
    <text evidence="1">The sequence shown here is derived from an EMBL/GenBank/DDBJ whole genome shotgun (WGS) entry which is preliminary data.</text>
</comment>
<gene>
    <name evidence="1" type="ORF">NDU88_001693</name>
</gene>
<reference evidence="1" key="1">
    <citation type="journal article" date="2022" name="bioRxiv">
        <title>Sequencing and chromosome-scale assembly of the giantPleurodeles waltlgenome.</title>
        <authorList>
            <person name="Brown T."/>
            <person name="Elewa A."/>
            <person name="Iarovenko S."/>
            <person name="Subramanian E."/>
            <person name="Araus A.J."/>
            <person name="Petzold A."/>
            <person name="Susuki M."/>
            <person name="Suzuki K.-i.T."/>
            <person name="Hayashi T."/>
            <person name="Toyoda A."/>
            <person name="Oliveira C."/>
            <person name="Osipova E."/>
            <person name="Leigh N.D."/>
            <person name="Simon A."/>
            <person name="Yun M.H."/>
        </authorList>
    </citation>
    <scope>NUCLEOTIDE SEQUENCE</scope>
    <source>
        <strain evidence="1">20211129_DDA</strain>
        <tissue evidence="1">Liver</tissue>
    </source>
</reference>